<comment type="caution">
    <text evidence="8">The sequence shown here is derived from an EMBL/GenBank/DDBJ whole genome shotgun (WGS) entry which is preliminary data.</text>
</comment>
<dbReference type="Pfam" id="PF18565">
    <property type="entry name" value="Glyco_hydro2_C5"/>
    <property type="match status" value="1"/>
</dbReference>
<dbReference type="Proteomes" id="UP000012589">
    <property type="component" value="Unassembled WGS sequence"/>
</dbReference>
<evidence type="ECO:0000259" key="7">
    <source>
        <dbReference type="Pfam" id="PF18565"/>
    </source>
</evidence>
<proteinExistence type="inferred from homology"/>
<keyword evidence="9" id="KW-1185">Reference proteome</keyword>
<organism evidence="8 9">
    <name type="scientific">Eubacterium plexicaudatum ASF492</name>
    <dbReference type="NCBI Taxonomy" id="1235802"/>
    <lineage>
        <taxon>Bacteria</taxon>
        <taxon>Bacillati</taxon>
        <taxon>Bacillota</taxon>
        <taxon>Clostridia</taxon>
        <taxon>Eubacteriales</taxon>
        <taxon>Eubacteriaceae</taxon>
        <taxon>Eubacterium</taxon>
    </lineage>
</organism>
<dbReference type="InterPro" id="IPR006101">
    <property type="entry name" value="Glyco_hydro_2"/>
</dbReference>
<evidence type="ECO:0000259" key="6">
    <source>
        <dbReference type="Pfam" id="PF16355"/>
    </source>
</evidence>
<gene>
    <name evidence="8" type="ORF">C823_00586</name>
</gene>
<dbReference type="PRINTS" id="PR00132">
    <property type="entry name" value="GLHYDRLASE2"/>
</dbReference>
<dbReference type="SUPFAM" id="SSF49303">
    <property type="entry name" value="beta-Galactosidase/glucuronidase domain"/>
    <property type="match status" value="1"/>
</dbReference>
<dbReference type="InterPro" id="IPR013783">
    <property type="entry name" value="Ig-like_fold"/>
</dbReference>
<dbReference type="PANTHER" id="PTHR42732">
    <property type="entry name" value="BETA-GALACTOSIDASE"/>
    <property type="match status" value="1"/>
</dbReference>
<keyword evidence="2" id="KW-0378">Hydrolase</keyword>
<dbReference type="HOGENOM" id="CLU_006501_0_1_9"/>
<dbReference type="SUPFAM" id="SSF51445">
    <property type="entry name" value="(Trans)glycosidases"/>
    <property type="match status" value="1"/>
</dbReference>
<name>N2BF40_9FIRM</name>
<evidence type="ECO:0000256" key="2">
    <source>
        <dbReference type="ARBA" id="ARBA00022801"/>
    </source>
</evidence>
<dbReference type="AlphaFoldDB" id="N2BF40"/>
<dbReference type="InterPro" id="IPR017853">
    <property type="entry name" value="GH"/>
</dbReference>
<dbReference type="InterPro" id="IPR040605">
    <property type="entry name" value="Glyco_hydro2_dom5"/>
</dbReference>
<evidence type="ECO:0000259" key="5">
    <source>
        <dbReference type="Pfam" id="PF02836"/>
    </source>
</evidence>
<dbReference type="Gene3D" id="2.60.120.260">
    <property type="entry name" value="Galactose-binding domain-like"/>
    <property type="match status" value="1"/>
</dbReference>
<dbReference type="Gene3D" id="2.60.40.10">
    <property type="entry name" value="Immunoglobulins"/>
    <property type="match status" value="3"/>
</dbReference>
<feature type="domain" description="Glycoside hydrolase family 2 catalytic" evidence="5">
    <location>
        <begin position="277"/>
        <end position="445"/>
    </location>
</feature>
<dbReference type="PANTHER" id="PTHR42732:SF1">
    <property type="entry name" value="BETA-MANNOSIDASE"/>
    <property type="match status" value="1"/>
</dbReference>
<feature type="domain" description="Glycoside hydrolase family 2 immunoglobulin-like beta-sandwich" evidence="4">
    <location>
        <begin position="166"/>
        <end position="267"/>
    </location>
</feature>
<protein>
    <submittedName>
        <fullName evidence="8">Uncharacterized protein</fullName>
    </submittedName>
</protein>
<dbReference type="SUPFAM" id="SSF49785">
    <property type="entry name" value="Galactose-binding domain-like"/>
    <property type="match status" value="1"/>
</dbReference>
<dbReference type="Gene3D" id="3.20.20.80">
    <property type="entry name" value="Glycosidases"/>
    <property type="match status" value="1"/>
</dbReference>
<evidence type="ECO:0000256" key="1">
    <source>
        <dbReference type="ARBA" id="ARBA00007401"/>
    </source>
</evidence>
<keyword evidence="3" id="KW-0326">Glycosidase</keyword>
<dbReference type="InterPro" id="IPR032311">
    <property type="entry name" value="DUF4982"/>
</dbReference>
<reference evidence="8 9" key="1">
    <citation type="journal article" date="2014" name="Genome Announc.">
        <title>Draft genome sequences of the altered schaedler flora, a defined bacterial community from gnotobiotic mice.</title>
        <authorList>
            <person name="Wannemuehler M.J."/>
            <person name="Overstreet A.M."/>
            <person name="Ward D.V."/>
            <person name="Phillips G.J."/>
        </authorList>
    </citation>
    <scope>NUCLEOTIDE SEQUENCE [LARGE SCALE GENOMIC DNA]</scope>
    <source>
        <strain evidence="8 9">ASF492</strain>
    </source>
</reference>
<dbReference type="InterPro" id="IPR036156">
    <property type="entry name" value="Beta-gal/glucu_dom_sf"/>
</dbReference>
<dbReference type="Pfam" id="PF02836">
    <property type="entry name" value="Glyco_hydro_2_C"/>
    <property type="match status" value="1"/>
</dbReference>
<accession>N2BF40</accession>
<feature type="domain" description="Glycoside hydrolase family 2" evidence="7">
    <location>
        <begin position="702"/>
        <end position="772"/>
    </location>
</feature>
<dbReference type="InterPro" id="IPR051913">
    <property type="entry name" value="GH2_Domain-Containing"/>
</dbReference>
<evidence type="ECO:0000313" key="9">
    <source>
        <dbReference type="Proteomes" id="UP000012589"/>
    </source>
</evidence>
<dbReference type="Pfam" id="PF00703">
    <property type="entry name" value="Glyco_hydro_2"/>
    <property type="match status" value="1"/>
</dbReference>
<evidence type="ECO:0000313" key="8">
    <source>
        <dbReference type="EMBL" id="EMZ36990.1"/>
    </source>
</evidence>
<dbReference type="Pfam" id="PF16355">
    <property type="entry name" value="DUF4982"/>
    <property type="match status" value="1"/>
</dbReference>
<comment type="similarity">
    <text evidence="1">Belongs to the glycosyl hydrolase 2 family.</text>
</comment>
<dbReference type="InterPro" id="IPR006102">
    <property type="entry name" value="Ig-like_GH2"/>
</dbReference>
<dbReference type="GO" id="GO:0005975">
    <property type="term" value="P:carbohydrate metabolic process"/>
    <property type="evidence" value="ECO:0007669"/>
    <property type="project" value="InterPro"/>
</dbReference>
<sequence>MDKLNFNKNWKVWKDFDPFELVFRVPDDALSVDLPYDAMLCEQQNDASTNGGYTGSIDAGEYKYYKKFFMPEEYKNGHVILQFEGIYQNSSIFINQSKIGGNAYGYTDFMAEAGDYLKYGEENEILVTVKCGAKNSRWYSGAGIYRDVYLIHGGSIYVKPYGLRFTTLETDEEGAFVCISARIHNDSLCAGTYQAVITVYDMDSRKIVENTYTIRINSRSILNFRKNVYIDHAKLWDDRNPNLYKVEFTISDGKCMIDRTDIVSGIRSLCLDSRHGLRVNGRTVKLRGACIHHDQGILGAVVYDDYEYRRIKRLKDAGFNAVRSAHNPASQALLRACDKLGVYVMDELTDVWNKSKVSYDYSVSFHHNWEEDLAHMVDADYNHPSVVLYSTGNEIFEICSEKGFETSRMLSDKFHELDATRYTTNGINGAFAAGNGLAEIVDDITNGEADTGKGDVNVFMAAMEQHMPQIVTHPVISGILEKLETTMDLLGYNYMTARYLDDAEKYADRIMVGTETYPKQIAENWNAVKKCPAVIGDFTWTGWDYLGEVGAYPELMNLGGDLSIFGRRRPVSYYREIVFGLTQKPCIAVQDPAVYGRPRKFGPWKYTDCTFNYSYAGQEGKPVMIQVYGGGDSVELFLNGKSLGIHPCGKETGFETQYDILYEPGELMAVAYEDGKELGRNILKSAGRAQKIVMEIEKYEVLAFINIDIADEDGILVADAQLPLVVTIEGAAQLLAFAGINAQHNKGFCHTVTTTGEGHALAILKMEESKGEKNKNKYFWRRADRSICRNLIFFNSMVLSRKKIMVKRCSQENETETKRQYK</sequence>
<dbReference type="STRING" id="1235802.C823_00586"/>
<dbReference type="PATRIC" id="fig|1235802.3.peg.618"/>
<evidence type="ECO:0000259" key="4">
    <source>
        <dbReference type="Pfam" id="PF00703"/>
    </source>
</evidence>
<dbReference type="eggNOG" id="COG3250">
    <property type="taxonomic scope" value="Bacteria"/>
</dbReference>
<dbReference type="GO" id="GO:0004553">
    <property type="term" value="F:hydrolase activity, hydrolyzing O-glycosyl compounds"/>
    <property type="evidence" value="ECO:0007669"/>
    <property type="project" value="InterPro"/>
</dbReference>
<dbReference type="InterPro" id="IPR006103">
    <property type="entry name" value="Glyco_hydro_2_cat"/>
</dbReference>
<feature type="domain" description="DUF4982" evidence="6">
    <location>
        <begin position="620"/>
        <end position="678"/>
    </location>
</feature>
<evidence type="ECO:0000256" key="3">
    <source>
        <dbReference type="ARBA" id="ARBA00023295"/>
    </source>
</evidence>
<dbReference type="InterPro" id="IPR008979">
    <property type="entry name" value="Galactose-bd-like_sf"/>
</dbReference>
<dbReference type="EMBL" id="AQFT01000017">
    <property type="protein sequence ID" value="EMZ36990.1"/>
    <property type="molecule type" value="Genomic_DNA"/>
</dbReference>